<reference evidence="2" key="1">
    <citation type="journal article" date="2006" name="Science">
        <title>The genome of black cottonwood, Populus trichocarpa (Torr. &amp; Gray).</title>
        <authorList>
            <person name="Tuskan G.A."/>
            <person name="Difazio S."/>
            <person name="Jansson S."/>
            <person name="Bohlmann J."/>
            <person name="Grigoriev I."/>
            <person name="Hellsten U."/>
            <person name="Putnam N."/>
            <person name="Ralph S."/>
            <person name="Rombauts S."/>
            <person name="Salamov A."/>
            <person name="Schein J."/>
            <person name="Sterck L."/>
            <person name="Aerts A."/>
            <person name="Bhalerao R.R."/>
            <person name="Bhalerao R.P."/>
            <person name="Blaudez D."/>
            <person name="Boerjan W."/>
            <person name="Brun A."/>
            <person name="Brunner A."/>
            <person name="Busov V."/>
            <person name="Campbell M."/>
            <person name="Carlson J."/>
            <person name="Chalot M."/>
            <person name="Chapman J."/>
            <person name="Chen G.L."/>
            <person name="Cooper D."/>
            <person name="Coutinho P.M."/>
            <person name="Couturier J."/>
            <person name="Covert S."/>
            <person name="Cronk Q."/>
            <person name="Cunningham R."/>
            <person name="Davis J."/>
            <person name="Degroeve S."/>
            <person name="Dejardin A."/>
            <person name="Depamphilis C."/>
            <person name="Detter J."/>
            <person name="Dirks B."/>
            <person name="Dubchak I."/>
            <person name="Duplessis S."/>
            <person name="Ehlting J."/>
            <person name="Ellis B."/>
            <person name="Gendler K."/>
            <person name="Goodstein D."/>
            <person name="Gribskov M."/>
            <person name="Grimwood J."/>
            <person name="Groover A."/>
            <person name="Gunter L."/>
            <person name="Hamberger B."/>
            <person name="Heinze B."/>
            <person name="Helariutta Y."/>
            <person name="Henrissat B."/>
            <person name="Holligan D."/>
            <person name="Holt R."/>
            <person name="Huang W."/>
            <person name="Islam-Faridi N."/>
            <person name="Jones S."/>
            <person name="Jones-Rhoades M."/>
            <person name="Jorgensen R."/>
            <person name="Joshi C."/>
            <person name="Kangasjarvi J."/>
            <person name="Karlsson J."/>
            <person name="Kelleher C."/>
            <person name="Kirkpatrick R."/>
            <person name="Kirst M."/>
            <person name="Kohler A."/>
            <person name="Kalluri U."/>
            <person name="Larimer F."/>
            <person name="Leebens-Mack J."/>
            <person name="Leple J.C."/>
            <person name="Locascio P."/>
            <person name="Lou Y."/>
            <person name="Lucas S."/>
            <person name="Martin F."/>
            <person name="Montanini B."/>
            <person name="Napoli C."/>
            <person name="Nelson D.R."/>
            <person name="Nelson C."/>
            <person name="Nieminen K."/>
            <person name="Nilsson O."/>
            <person name="Pereda V."/>
            <person name="Peter G."/>
            <person name="Philippe R."/>
            <person name="Pilate G."/>
            <person name="Poliakov A."/>
            <person name="Razumovskaya J."/>
            <person name="Richardson P."/>
            <person name="Rinaldi C."/>
            <person name="Ritland K."/>
            <person name="Rouze P."/>
            <person name="Ryaboy D."/>
            <person name="Schmutz J."/>
            <person name="Schrader J."/>
            <person name="Segerman B."/>
            <person name="Shin H."/>
            <person name="Siddiqui A."/>
            <person name="Sterky F."/>
            <person name="Terry A."/>
            <person name="Tsai C.J."/>
            <person name="Uberbacher E."/>
            <person name="Unneberg P."/>
            <person name="Vahala J."/>
            <person name="Wall K."/>
            <person name="Wessler S."/>
            <person name="Yang G."/>
            <person name="Yin T."/>
            <person name="Douglas C."/>
            <person name="Marra M."/>
            <person name="Sandberg G."/>
            <person name="Van de Peer Y."/>
            <person name="Rokhsar D."/>
        </authorList>
    </citation>
    <scope>NUCLEOTIDE SEQUENCE [LARGE SCALE GENOMIC DNA]</scope>
    <source>
        <strain evidence="2">Nisqually-1</strain>
    </source>
</reference>
<keyword evidence="1" id="KW-1133">Transmembrane helix</keyword>
<evidence type="ECO:0000256" key="1">
    <source>
        <dbReference type="SAM" id="Phobius"/>
    </source>
</evidence>
<accession>A0A2K1R8V5</accession>
<dbReference type="InParanoid" id="A0A2K1R8V5"/>
<gene>
    <name evidence="2" type="ORF">POPTR_T040700</name>
</gene>
<evidence type="ECO:0000313" key="2">
    <source>
        <dbReference type="EMBL" id="PNS23708.1"/>
    </source>
</evidence>
<reference evidence="2" key="2">
    <citation type="submission" date="2017-07" db="EMBL/GenBank/DDBJ databases">
        <title>WGS assembly of Populus trichocarpa.</title>
        <authorList>
            <person name="Tuskan G."/>
            <person name="Difazio S."/>
            <person name="Jansson S."/>
            <person name="Bohlmann J."/>
            <person name="Grigoriev I."/>
            <person name="Hellsten U."/>
            <person name="Putnam N."/>
            <person name="Ralph S."/>
            <person name="Rombauts S."/>
            <person name="Salamov A."/>
            <person name="Schein J."/>
            <person name="Sterck L."/>
            <person name="Aerts A."/>
            <person name="Bhalerao R."/>
            <person name="Bhalerao R."/>
            <person name="Blaudez D."/>
            <person name="Boerjan W."/>
            <person name="Brun A."/>
            <person name="Brunner A."/>
            <person name="Busov V."/>
            <person name="Campbell M."/>
            <person name="Carlson J."/>
            <person name="Chalot M."/>
            <person name="Chapman J."/>
            <person name="Chen G."/>
            <person name="Cooper D."/>
            <person name="Coutinho P."/>
            <person name="Couturier J."/>
            <person name="Covert S."/>
            <person name="Cronk Q."/>
            <person name="Cunningham R."/>
            <person name="Davis J."/>
            <person name="Degroeve S."/>
            <person name="Dejardin A."/>
            <person name="Depamphilis C."/>
            <person name="Detter J."/>
            <person name="Dirks B."/>
            <person name="Dubchak I."/>
            <person name="Duplessis S."/>
            <person name="Ehlting J."/>
            <person name="Ellis B."/>
            <person name="Gendler K."/>
            <person name="Goodstein D."/>
            <person name="Gribskov M."/>
            <person name="Grimwood J."/>
            <person name="Groover A."/>
            <person name="Gunter L."/>
            <person name="Hamberger B."/>
            <person name="Heinze B."/>
            <person name="Helariutta Y."/>
            <person name="Henrissat B."/>
            <person name="Holligan D."/>
            <person name="Holt R."/>
            <person name="Huang W."/>
            <person name="Islam-Faridi N."/>
            <person name="Jones S."/>
            <person name="Jones-Rhoades M."/>
            <person name="Jorgensen R."/>
            <person name="Joshi C."/>
            <person name="Kangasjarvi J."/>
            <person name="Karlsson J."/>
            <person name="Kelleher C."/>
            <person name="Kirkpatrick R."/>
            <person name="Kirst M."/>
            <person name="Kohler A."/>
            <person name="Kalluri U."/>
            <person name="Larimer F."/>
            <person name="Leebens-Mack J."/>
            <person name="Leple J."/>
            <person name="Locascio P."/>
            <person name="Lou Y."/>
            <person name="Lucas S."/>
            <person name="Martin F."/>
            <person name="Montanini B."/>
            <person name="Napoli C."/>
            <person name="Nelson D."/>
            <person name="Nelson C."/>
            <person name="Nieminen K."/>
            <person name="Nilsson O."/>
            <person name="Pereda V."/>
            <person name="Peter G."/>
            <person name="Philippe R."/>
            <person name="Pilate G."/>
            <person name="Poliakov A."/>
            <person name="Razumovskaya J."/>
            <person name="Richardson P."/>
            <person name="Rinaldi C."/>
            <person name="Ritland K."/>
            <person name="Rouze P."/>
            <person name="Ryaboy D."/>
            <person name="Schmutz J."/>
            <person name="Schrader J."/>
            <person name="Segerman B."/>
            <person name="Shin H."/>
            <person name="Siddiqui A."/>
            <person name="Sterky F."/>
            <person name="Terry A."/>
            <person name="Tsai C."/>
            <person name="Uberbacher E."/>
            <person name="Unneberg P."/>
            <person name="Vahala J."/>
            <person name="Wall K."/>
            <person name="Wessler S."/>
            <person name="Yang G."/>
            <person name="Yin T."/>
            <person name="Douglas C."/>
            <person name="Marra M."/>
            <person name="Sandberg G."/>
            <person name="Van De Peer Y."/>
            <person name="Rokhsar D."/>
        </authorList>
    </citation>
    <scope>NUCLEOTIDE SEQUENCE</scope>
    <source>
        <strain evidence="2">Nisqually-1</strain>
    </source>
</reference>
<sequence>MNEGKNIQISRSRGLLSWFWQGSFLLQSSPFLFFPYICCVVNYYFIIYFQQVLLSLLLTALDRLKNKSALFLNDLQFIFA</sequence>
<feature type="transmembrane region" description="Helical" evidence="1">
    <location>
        <begin position="43"/>
        <end position="61"/>
    </location>
</feature>
<organism evidence="2">
    <name type="scientific">Populus trichocarpa</name>
    <name type="common">Western balsam poplar</name>
    <name type="synonym">Populus balsamifera subsp. trichocarpa</name>
    <dbReference type="NCBI Taxonomy" id="3694"/>
    <lineage>
        <taxon>Eukaryota</taxon>
        <taxon>Viridiplantae</taxon>
        <taxon>Streptophyta</taxon>
        <taxon>Embryophyta</taxon>
        <taxon>Tracheophyta</taxon>
        <taxon>Spermatophyta</taxon>
        <taxon>Magnoliopsida</taxon>
        <taxon>eudicotyledons</taxon>
        <taxon>Gunneridae</taxon>
        <taxon>Pentapetalae</taxon>
        <taxon>rosids</taxon>
        <taxon>fabids</taxon>
        <taxon>Malpighiales</taxon>
        <taxon>Salicaceae</taxon>
        <taxon>Saliceae</taxon>
        <taxon>Populus</taxon>
    </lineage>
</organism>
<keyword evidence="1" id="KW-0812">Transmembrane</keyword>
<dbReference type="EMBL" id="KZ623357">
    <property type="protein sequence ID" value="PNS23708.1"/>
    <property type="molecule type" value="Genomic_DNA"/>
</dbReference>
<protein>
    <submittedName>
        <fullName evidence="2">Uncharacterized protein</fullName>
    </submittedName>
</protein>
<proteinExistence type="predicted"/>
<dbReference type="AlphaFoldDB" id="A0A2K1R8V5"/>
<name>A0A2K1R8V5_POPTR</name>
<keyword evidence="1" id="KW-0472">Membrane</keyword>